<dbReference type="GO" id="GO:0005886">
    <property type="term" value="C:plasma membrane"/>
    <property type="evidence" value="ECO:0007669"/>
    <property type="project" value="UniProtKB-SubCell"/>
</dbReference>
<dbReference type="PANTHER" id="PTHR43124">
    <property type="entry name" value="PURINE EFFLUX PUMP PBUE"/>
    <property type="match status" value="1"/>
</dbReference>
<feature type="domain" description="Major facilitator superfamily (MFS) profile" evidence="7">
    <location>
        <begin position="1"/>
        <end position="175"/>
    </location>
</feature>
<organism evidence="8 9">
    <name type="scientific">Streptomyces inhibens</name>
    <dbReference type="NCBI Taxonomy" id="2293571"/>
    <lineage>
        <taxon>Bacteria</taxon>
        <taxon>Bacillati</taxon>
        <taxon>Actinomycetota</taxon>
        <taxon>Actinomycetes</taxon>
        <taxon>Kitasatosporales</taxon>
        <taxon>Streptomycetaceae</taxon>
        <taxon>Streptomyces</taxon>
    </lineage>
</organism>
<sequence length="175" mass="17263">MAFSMLQLFVIGAFGPRLVGEGTISGTVLGLTTTAGFGAAALLSPMAGRLVDRVGPRRCLVALLLLTAAALTLIGLAPGTVLLLAAVALGGLPQALANPATNKVILAAVPAERRAGVTGLKQSGVQFGAFAAGLPLSLLAAGVGWRGAVWAAAGASALAALWAARTLPPDPPRPA</sequence>
<dbReference type="InterPro" id="IPR036259">
    <property type="entry name" value="MFS_trans_sf"/>
</dbReference>
<feature type="transmembrane region" description="Helical" evidence="6">
    <location>
        <begin position="30"/>
        <end position="48"/>
    </location>
</feature>
<dbReference type="Pfam" id="PF07690">
    <property type="entry name" value="MFS_1"/>
    <property type="match status" value="1"/>
</dbReference>
<accession>A0A371QBE1</accession>
<dbReference type="PANTHER" id="PTHR43124:SF3">
    <property type="entry name" value="CHLORAMPHENICOL EFFLUX PUMP RV0191"/>
    <property type="match status" value="1"/>
</dbReference>
<proteinExistence type="predicted"/>
<dbReference type="Gene3D" id="1.20.1250.20">
    <property type="entry name" value="MFS general substrate transporter like domains"/>
    <property type="match status" value="1"/>
</dbReference>
<feature type="non-terminal residue" evidence="8">
    <location>
        <position position="175"/>
    </location>
</feature>
<evidence type="ECO:0000256" key="1">
    <source>
        <dbReference type="ARBA" id="ARBA00004651"/>
    </source>
</evidence>
<evidence type="ECO:0000256" key="6">
    <source>
        <dbReference type="SAM" id="Phobius"/>
    </source>
</evidence>
<dbReference type="OrthoDB" id="7030876at2"/>
<comment type="caution">
    <text evidence="8">The sequence shown here is derived from an EMBL/GenBank/DDBJ whole genome shotgun (WGS) entry which is preliminary data.</text>
</comment>
<dbReference type="SUPFAM" id="SSF103473">
    <property type="entry name" value="MFS general substrate transporter"/>
    <property type="match status" value="1"/>
</dbReference>
<keyword evidence="2" id="KW-1003">Cell membrane</keyword>
<keyword evidence="4 6" id="KW-1133">Transmembrane helix</keyword>
<dbReference type="AlphaFoldDB" id="A0A371QBE1"/>
<reference evidence="8 9" key="1">
    <citation type="submission" date="2018-08" db="EMBL/GenBank/DDBJ databases">
        <title>Streptomyces NEAU-D10 sp. nov., a novel Actinomycete isolated from soil.</title>
        <authorList>
            <person name="Jin L."/>
        </authorList>
    </citation>
    <scope>NUCLEOTIDE SEQUENCE [LARGE SCALE GENOMIC DNA]</scope>
    <source>
        <strain evidence="8 9">NEAU-D10</strain>
    </source>
</reference>
<evidence type="ECO:0000256" key="2">
    <source>
        <dbReference type="ARBA" id="ARBA00022475"/>
    </source>
</evidence>
<keyword evidence="3 6" id="KW-0812">Transmembrane</keyword>
<name>A0A371QBE1_STRIH</name>
<gene>
    <name evidence="8" type="ORF">DY245_01185</name>
</gene>
<dbReference type="EMBL" id="QUAC01000011">
    <property type="protein sequence ID" value="REK92029.1"/>
    <property type="molecule type" value="Genomic_DNA"/>
</dbReference>
<dbReference type="RefSeq" id="WP_147318319.1">
    <property type="nucleotide sequence ID" value="NZ_QUAC01000011.1"/>
</dbReference>
<evidence type="ECO:0000256" key="4">
    <source>
        <dbReference type="ARBA" id="ARBA00022989"/>
    </source>
</evidence>
<evidence type="ECO:0000256" key="5">
    <source>
        <dbReference type="ARBA" id="ARBA00023136"/>
    </source>
</evidence>
<dbReference type="Proteomes" id="UP000262477">
    <property type="component" value="Unassembled WGS sequence"/>
</dbReference>
<evidence type="ECO:0000259" key="7">
    <source>
        <dbReference type="PROSITE" id="PS50850"/>
    </source>
</evidence>
<dbReference type="GO" id="GO:0022857">
    <property type="term" value="F:transmembrane transporter activity"/>
    <property type="evidence" value="ECO:0007669"/>
    <property type="project" value="InterPro"/>
</dbReference>
<dbReference type="InterPro" id="IPR020846">
    <property type="entry name" value="MFS_dom"/>
</dbReference>
<comment type="subcellular location">
    <subcellularLocation>
        <location evidence="1">Cell membrane</location>
        <topology evidence="1">Multi-pass membrane protein</topology>
    </subcellularLocation>
</comment>
<feature type="transmembrane region" description="Helical" evidence="6">
    <location>
        <begin position="60"/>
        <end position="89"/>
    </location>
</feature>
<evidence type="ECO:0000313" key="9">
    <source>
        <dbReference type="Proteomes" id="UP000262477"/>
    </source>
</evidence>
<keyword evidence="9" id="KW-1185">Reference proteome</keyword>
<dbReference type="PROSITE" id="PS50850">
    <property type="entry name" value="MFS"/>
    <property type="match status" value="1"/>
</dbReference>
<dbReference type="InterPro" id="IPR050189">
    <property type="entry name" value="MFS_Efflux_Transporters"/>
</dbReference>
<dbReference type="InterPro" id="IPR011701">
    <property type="entry name" value="MFS"/>
</dbReference>
<evidence type="ECO:0000313" key="8">
    <source>
        <dbReference type="EMBL" id="REK92029.1"/>
    </source>
</evidence>
<evidence type="ECO:0000256" key="3">
    <source>
        <dbReference type="ARBA" id="ARBA00022692"/>
    </source>
</evidence>
<keyword evidence="5 6" id="KW-0472">Membrane</keyword>
<protein>
    <submittedName>
        <fullName evidence="8">MFS transporter</fullName>
    </submittedName>
</protein>